<dbReference type="EMBL" id="JBHTBS010000008">
    <property type="protein sequence ID" value="MFC7338650.1"/>
    <property type="molecule type" value="Genomic_DNA"/>
</dbReference>
<feature type="region of interest" description="Disordered" evidence="1">
    <location>
        <begin position="126"/>
        <end position="146"/>
    </location>
</feature>
<comment type="caution">
    <text evidence="3">The sequence shown here is derived from an EMBL/GenBank/DDBJ whole genome shotgun (WGS) entry which is preliminary data.</text>
</comment>
<evidence type="ECO:0000259" key="2">
    <source>
        <dbReference type="Pfam" id="PF22751"/>
    </source>
</evidence>
<dbReference type="Pfam" id="PF22751">
    <property type="entry name" value="DUF488-N3a"/>
    <property type="match status" value="1"/>
</dbReference>
<reference evidence="4" key="1">
    <citation type="journal article" date="2019" name="Int. J. Syst. Evol. Microbiol.">
        <title>The Global Catalogue of Microorganisms (GCM) 10K type strain sequencing project: providing services to taxonomists for standard genome sequencing and annotation.</title>
        <authorList>
            <consortium name="The Broad Institute Genomics Platform"/>
            <consortium name="The Broad Institute Genome Sequencing Center for Infectious Disease"/>
            <person name="Wu L."/>
            <person name="Ma J."/>
        </authorList>
    </citation>
    <scope>NUCLEOTIDE SEQUENCE [LARGE SCALE GENOMIC DNA]</scope>
    <source>
        <strain evidence="4">CGMCC 4.1467</strain>
    </source>
</reference>
<dbReference type="InterPro" id="IPR054495">
    <property type="entry name" value="DUF488-N3a"/>
</dbReference>
<dbReference type="RefSeq" id="WP_379714222.1">
    <property type="nucleotide sequence ID" value="NZ_JBHTBS010000008.1"/>
</dbReference>
<proteinExistence type="predicted"/>
<sequence length="146" mass="16162">MKVGLYQYGEGGGLEGLRIGVARQVPRGVKREEYVPGGYFDVWLPLVAPSAELVKNYQAGEVSTKQFFRSYRSEMRVVDKRHVIELLAAMATRSPIHLGCFCADESRCHRSALLELVLEALEDLPPKDGSGARYSSSPCSMPDPED</sequence>
<dbReference type="Proteomes" id="UP001596472">
    <property type="component" value="Unassembled WGS sequence"/>
</dbReference>
<protein>
    <submittedName>
        <fullName evidence="3">DUF488 domain-containing protein</fullName>
    </submittedName>
</protein>
<organism evidence="3 4">
    <name type="scientific">Haloferula chungangensis</name>
    <dbReference type="NCBI Taxonomy" id="1048331"/>
    <lineage>
        <taxon>Bacteria</taxon>
        <taxon>Pseudomonadati</taxon>
        <taxon>Verrucomicrobiota</taxon>
        <taxon>Verrucomicrobiia</taxon>
        <taxon>Verrucomicrobiales</taxon>
        <taxon>Verrucomicrobiaceae</taxon>
        <taxon>Haloferula</taxon>
    </lineage>
</organism>
<accession>A0ABW2LAN3</accession>
<evidence type="ECO:0000256" key="1">
    <source>
        <dbReference type="SAM" id="MobiDB-lite"/>
    </source>
</evidence>
<feature type="domain" description="DUF488" evidence="2">
    <location>
        <begin position="15"/>
        <end position="119"/>
    </location>
</feature>
<evidence type="ECO:0000313" key="4">
    <source>
        <dbReference type="Proteomes" id="UP001596472"/>
    </source>
</evidence>
<evidence type="ECO:0000313" key="3">
    <source>
        <dbReference type="EMBL" id="MFC7338650.1"/>
    </source>
</evidence>
<name>A0ABW2LAN3_9BACT</name>
<gene>
    <name evidence="3" type="ORF">ACFQY0_15750</name>
</gene>
<keyword evidence="4" id="KW-1185">Reference proteome</keyword>